<dbReference type="GO" id="GO:0005886">
    <property type="term" value="C:plasma membrane"/>
    <property type="evidence" value="ECO:0007669"/>
    <property type="project" value="TreeGrafter"/>
</dbReference>
<dbReference type="GO" id="GO:0005765">
    <property type="term" value="C:lysosomal membrane"/>
    <property type="evidence" value="ECO:0007669"/>
    <property type="project" value="UniProtKB-SubCell"/>
</dbReference>
<keyword evidence="14" id="KW-0458">Lysosome</keyword>
<evidence type="ECO:0000256" key="15">
    <source>
        <dbReference type="ARBA" id="ARBA00048349"/>
    </source>
</evidence>
<dbReference type="OrthoDB" id="9944568at2759"/>
<gene>
    <name evidence="23" type="ORF">GDO86_006319</name>
</gene>
<dbReference type="GO" id="GO:0005385">
    <property type="term" value="F:zinc ion transmembrane transporter activity"/>
    <property type="evidence" value="ECO:0007669"/>
    <property type="project" value="UniProtKB-ARBA"/>
</dbReference>
<evidence type="ECO:0000256" key="1">
    <source>
        <dbReference type="ARBA" id="ARBA00004107"/>
    </source>
</evidence>
<feature type="transmembrane region" description="Helical" evidence="20">
    <location>
        <begin position="136"/>
        <end position="154"/>
    </location>
</feature>
<keyword evidence="7" id="KW-0479">Metal-binding</keyword>
<feature type="transmembrane region" description="Helical" evidence="20">
    <location>
        <begin position="103"/>
        <end position="124"/>
    </location>
</feature>
<dbReference type="GO" id="GO:0015297">
    <property type="term" value="F:antiporter activity"/>
    <property type="evidence" value="ECO:0007669"/>
    <property type="project" value="UniProtKB-KW"/>
</dbReference>
<evidence type="ECO:0000256" key="3">
    <source>
        <dbReference type="ARBA" id="ARBA00008873"/>
    </source>
</evidence>
<dbReference type="PANTHER" id="PTHR11562">
    <property type="entry name" value="CATION EFFLUX PROTEIN/ ZINC TRANSPORTER"/>
    <property type="match status" value="1"/>
</dbReference>
<evidence type="ECO:0000256" key="19">
    <source>
        <dbReference type="ARBA" id="ARBA00077288"/>
    </source>
</evidence>
<keyword evidence="8" id="KW-0967">Endosome</keyword>
<evidence type="ECO:0000259" key="22">
    <source>
        <dbReference type="Pfam" id="PF16916"/>
    </source>
</evidence>
<comment type="caution">
    <text evidence="23">The sequence shown here is derived from an EMBL/GenBank/DDBJ whole genome shotgun (WGS) entry which is preliminary data.</text>
</comment>
<dbReference type="InterPro" id="IPR050681">
    <property type="entry name" value="CDF/SLC30A"/>
</dbReference>
<dbReference type="PANTHER" id="PTHR11562:SF27">
    <property type="entry name" value="PROTON-COUPLED ZINC ANTIPORTER SLC30A4-RELATED"/>
    <property type="match status" value="1"/>
</dbReference>
<comment type="catalytic activity">
    <reaction evidence="15">
        <text>Zn(2+)(in) + 2 H(+)(out) = Zn(2+)(out) + 2 H(+)(in)</text>
        <dbReference type="Rhea" id="RHEA:72627"/>
        <dbReference type="ChEBI" id="CHEBI:15378"/>
        <dbReference type="ChEBI" id="CHEBI:29105"/>
    </reaction>
</comment>
<name>A0A8T2JD63_9PIPI</name>
<evidence type="ECO:0000256" key="12">
    <source>
        <dbReference type="ARBA" id="ARBA00023065"/>
    </source>
</evidence>
<feature type="domain" description="Cation efflux protein transmembrane" evidence="21">
    <location>
        <begin position="105"/>
        <end position="316"/>
    </location>
</feature>
<dbReference type="EMBL" id="JAACNH010000006">
    <property type="protein sequence ID" value="KAG8440521.1"/>
    <property type="molecule type" value="Genomic_DNA"/>
</dbReference>
<dbReference type="GO" id="GO:0010043">
    <property type="term" value="P:response to zinc ion"/>
    <property type="evidence" value="ECO:0007669"/>
    <property type="project" value="TreeGrafter"/>
</dbReference>
<dbReference type="SUPFAM" id="SSF161111">
    <property type="entry name" value="Cation efflux protein transmembrane domain-like"/>
    <property type="match status" value="1"/>
</dbReference>
<accession>A0A8T2JD63</accession>
<feature type="domain" description="Cation efflux protein cytoplasmic" evidence="22">
    <location>
        <begin position="322"/>
        <end position="396"/>
    </location>
</feature>
<keyword evidence="12" id="KW-0406">Ion transport</keyword>
<evidence type="ECO:0000256" key="18">
    <source>
        <dbReference type="ARBA" id="ARBA00076849"/>
    </source>
</evidence>
<dbReference type="GO" id="GO:0031902">
    <property type="term" value="C:late endosome membrane"/>
    <property type="evidence" value="ECO:0007669"/>
    <property type="project" value="UniProtKB-SubCell"/>
</dbReference>
<keyword evidence="9" id="KW-0862">Zinc</keyword>
<dbReference type="Proteomes" id="UP000812440">
    <property type="component" value="Chromosome 3"/>
</dbReference>
<evidence type="ECO:0000259" key="21">
    <source>
        <dbReference type="Pfam" id="PF01545"/>
    </source>
</evidence>
<dbReference type="Pfam" id="PF16916">
    <property type="entry name" value="ZT_dimer"/>
    <property type="match status" value="1"/>
</dbReference>
<dbReference type="Pfam" id="PF01545">
    <property type="entry name" value="Cation_efflux"/>
    <property type="match status" value="1"/>
</dbReference>
<dbReference type="InterPro" id="IPR027469">
    <property type="entry name" value="Cation_efflux_TMD_sf"/>
</dbReference>
<dbReference type="FunFam" id="1.20.1510.10:FF:000017">
    <property type="entry name" value="zinc transporter 4 isoform X1"/>
    <property type="match status" value="1"/>
</dbReference>
<evidence type="ECO:0000256" key="7">
    <source>
        <dbReference type="ARBA" id="ARBA00022723"/>
    </source>
</evidence>
<evidence type="ECO:0000256" key="14">
    <source>
        <dbReference type="ARBA" id="ARBA00023228"/>
    </source>
</evidence>
<comment type="similarity">
    <text evidence="3">Belongs to the cation diffusion facilitator (CDF) transporter (TC 2.A.4) family. SLC30A subfamily.</text>
</comment>
<feature type="transmembrane region" description="Helical" evidence="20">
    <location>
        <begin position="258"/>
        <end position="279"/>
    </location>
</feature>
<dbReference type="InterPro" id="IPR027470">
    <property type="entry name" value="Cation_efflux_CTD"/>
</dbReference>
<evidence type="ECO:0000256" key="16">
    <source>
        <dbReference type="ARBA" id="ARBA00059459"/>
    </source>
</evidence>
<protein>
    <recommendedName>
        <fullName evidence="17">Probable proton-coupled zinc antiporter SLC30A4</fullName>
    </recommendedName>
    <alternativeName>
        <fullName evidence="19">Solute carrier family 30 member 4</fullName>
    </alternativeName>
    <alternativeName>
        <fullName evidence="18">Zinc transporter 4</fullName>
    </alternativeName>
</protein>
<dbReference type="NCBIfam" id="TIGR01297">
    <property type="entry name" value="CDF"/>
    <property type="match status" value="1"/>
</dbReference>
<dbReference type="GO" id="GO:0046872">
    <property type="term" value="F:metal ion binding"/>
    <property type="evidence" value="ECO:0007669"/>
    <property type="project" value="UniProtKB-KW"/>
</dbReference>
<feature type="transmembrane region" description="Helical" evidence="20">
    <location>
        <begin position="166"/>
        <end position="186"/>
    </location>
</feature>
<dbReference type="InterPro" id="IPR058533">
    <property type="entry name" value="Cation_efflux_TM"/>
</dbReference>
<keyword evidence="24" id="KW-1185">Reference proteome</keyword>
<proteinExistence type="inferred from homology"/>
<evidence type="ECO:0000256" key="11">
    <source>
        <dbReference type="ARBA" id="ARBA00022989"/>
    </source>
</evidence>
<evidence type="ECO:0000256" key="2">
    <source>
        <dbReference type="ARBA" id="ARBA00004155"/>
    </source>
</evidence>
<evidence type="ECO:0000256" key="13">
    <source>
        <dbReference type="ARBA" id="ARBA00023136"/>
    </source>
</evidence>
<evidence type="ECO:0000256" key="4">
    <source>
        <dbReference type="ARBA" id="ARBA00022448"/>
    </source>
</evidence>
<keyword evidence="5" id="KW-0050">Antiport</keyword>
<reference evidence="23" key="1">
    <citation type="thesis" date="2020" institute="ProQuest LLC" country="789 East Eisenhower Parkway, Ann Arbor, MI, USA">
        <title>Comparative Genomics and Chromosome Evolution.</title>
        <authorList>
            <person name="Mudd A.B."/>
        </authorList>
    </citation>
    <scope>NUCLEOTIDE SEQUENCE</scope>
    <source>
        <strain evidence="23">Female2</strain>
        <tissue evidence="23">Blood</tissue>
    </source>
</reference>
<sequence length="411" mass="45967">MWRPQTWWSALRSVFRRSEQLPYLSDASGFDYSDGSVLEGEEEAPRFNKLRVLVEDEPVTSNGVSLNLATNEEATLDRARAPLCEQCNSQRERRKQSKVKKKLGVAAALYLLFMVGELVGGYIANSLAIITDAIPMLTDLSSIILTLLALWLSAKSPNKRFTFGFHRLEVLSAIISVLLIYILTGFLLYEAIQRTIHMNYNINGDAMLITAAVGVAVNLIMGVLLNQAGHQHSHSHGSRANSATHHGHSHGSLAVRAAFVHALGDLAQSVGVLIAAYIIRFKPEYKIADPICTYIFSVLVICTTVRLVWDTVLIILEGVPRYLNIDRIREDLMKIDDVYSVKDLNVWSLTTGKCTAIIHLQLCPESSSKWEEVQHKARQVLLNTHGMFKCFIQIQSYRQEEITHCNDCSNA</sequence>
<evidence type="ECO:0000256" key="6">
    <source>
        <dbReference type="ARBA" id="ARBA00022692"/>
    </source>
</evidence>
<keyword evidence="11 20" id="KW-1133">Transmembrane helix</keyword>
<comment type="subcellular location">
    <subcellularLocation>
        <location evidence="1">Late endosome membrane</location>
        <topology evidence="1">Multi-pass membrane protein</topology>
    </subcellularLocation>
    <subcellularLocation>
        <location evidence="2">Lysosome membrane</location>
        <topology evidence="2">Multi-pass membrane protein</topology>
    </subcellularLocation>
</comment>
<evidence type="ECO:0000313" key="23">
    <source>
        <dbReference type="EMBL" id="KAG8440521.1"/>
    </source>
</evidence>
<keyword evidence="13 20" id="KW-0472">Membrane</keyword>
<organism evidence="23 24">
    <name type="scientific">Hymenochirus boettgeri</name>
    <name type="common">Congo dwarf clawed frog</name>
    <dbReference type="NCBI Taxonomy" id="247094"/>
    <lineage>
        <taxon>Eukaryota</taxon>
        <taxon>Metazoa</taxon>
        <taxon>Chordata</taxon>
        <taxon>Craniata</taxon>
        <taxon>Vertebrata</taxon>
        <taxon>Euteleostomi</taxon>
        <taxon>Amphibia</taxon>
        <taxon>Batrachia</taxon>
        <taxon>Anura</taxon>
        <taxon>Pipoidea</taxon>
        <taxon>Pipidae</taxon>
        <taxon>Pipinae</taxon>
        <taxon>Hymenochirus</taxon>
    </lineage>
</organism>
<comment type="function">
    <text evidence="16">Probable proton-coupled zinc ion antiporter mediating zinc import from cytoplasm potentially into the endocytic compartment. Controls zinc deposition in milk.</text>
</comment>
<feature type="transmembrane region" description="Helical" evidence="20">
    <location>
        <begin position="206"/>
        <end position="225"/>
    </location>
</feature>
<evidence type="ECO:0000256" key="9">
    <source>
        <dbReference type="ARBA" id="ARBA00022833"/>
    </source>
</evidence>
<evidence type="ECO:0000256" key="20">
    <source>
        <dbReference type="SAM" id="Phobius"/>
    </source>
</evidence>
<evidence type="ECO:0000313" key="24">
    <source>
        <dbReference type="Proteomes" id="UP000812440"/>
    </source>
</evidence>
<evidence type="ECO:0000256" key="10">
    <source>
        <dbReference type="ARBA" id="ARBA00022906"/>
    </source>
</evidence>
<dbReference type="InterPro" id="IPR036837">
    <property type="entry name" value="Cation_efflux_CTD_sf"/>
</dbReference>
<dbReference type="AlphaFoldDB" id="A0A8T2JD63"/>
<dbReference type="InterPro" id="IPR002524">
    <property type="entry name" value="Cation_efflux"/>
</dbReference>
<dbReference type="Gene3D" id="1.20.1510.10">
    <property type="entry name" value="Cation efflux protein transmembrane domain"/>
    <property type="match status" value="1"/>
</dbReference>
<feature type="transmembrane region" description="Helical" evidence="20">
    <location>
        <begin position="294"/>
        <end position="319"/>
    </location>
</feature>
<evidence type="ECO:0000256" key="5">
    <source>
        <dbReference type="ARBA" id="ARBA00022449"/>
    </source>
</evidence>
<keyword evidence="4" id="KW-0813">Transport</keyword>
<evidence type="ECO:0000256" key="8">
    <source>
        <dbReference type="ARBA" id="ARBA00022753"/>
    </source>
</evidence>
<keyword evidence="6 20" id="KW-0812">Transmembrane</keyword>
<evidence type="ECO:0000256" key="17">
    <source>
        <dbReference type="ARBA" id="ARBA00070016"/>
    </source>
</evidence>
<keyword evidence="10" id="KW-0864">Zinc transport</keyword>
<dbReference type="SUPFAM" id="SSF160240">
    <property type="entry name" value="Cation efflux protein cytoplasmic domain-like"/>
    <property type="match status" value="1"/>
</dbReference>